<reference evidence="3 4" key="1">
    <citation type="submission" date="2018-10" db="EMBL/GenBank/DDBJ databases">
        <title>Ulvibacterium marinum gen. nov., sp. nov., a novel marine bacterium of the family Flavobacteriaceae, isolated from a culture of the green alga Ulva prolifera.</title>
        <authorList>
            <person name="Zhang Z."/>
        </authorList>
    </citation>
    <scope>NUCLEOTIDE SEQUENCE [LARGE SCALE GENOMIC DNA]</scope>
    <source>
        <strain evidence="3 4">CCMM003</strain>
    </source>
</reference>
<dbReference type="RefSeq" id="WP_120711182.1">
    <property type="nucleotide sequence ID" value="NZ_RBCJ01000002.1"/>
</dbReference>
<dbReference type="PANTHER" id="PTHR12277:SF81">
    <property type="entry name" value="PROTEIN ABHD13"/>
    <property type="match status" value="1"/>
</dbReference>
<proteinExistence type="predicted"/>
<dbReference type="GO" id="GO:0016787">
    <property type="term" value="F:hydrolase activity"/>
    <property type="evidence" value="ECO:0007669"/>
    <property type="project" value="UniProtKB-KW"/>
</dbReference>
<keyword evidence="4" id="KW-1185">Reference proteome</keyword>
<evidence type="ECO:0000259" key="2">
    <source>
        <dbReference type="Pfam" id="PF12146"/>
    </source>
</evidence>
<keyword evidence="1" id="KW-1133">Transmembrane helix</keyword>
<dbReference type="Pfam" id="PF12146">
    <property type="entry name" value="Hydrolase_4"/>
    <property type="match status" value="2"/>
</dbReference>
<gene>
    <name evidence="3" type="ORF">D7Z94_08730</name>
</gene>
<evidence type="ECO:0000313" key="3">
    <source>
        <dbReference type="EMBL" id="RKN81026.1"/>
    </source>
</evidence>
<keyword evidence="1" id="KW-0472">Membrane</keyword>
<dbReference type="Proteomes" id="UP000276603">
    <property type="component" value="Unassembled WGS sequence"/>
</dbReference>
<dbReference type="AlphaFoldDB" id="A0A3B0CDM1"/>
<dbReference type="Gene3D" id="3.40.50.1820">
    <property type="entry name" value="alpha/beta hydrolase"/>
    <property type="match status" value="1"/>
</dbReference>
<sequence length="265" mass="30136">MRRLKKVGIALGILYLGLVFLAYFFQERLIFFPSKMPMEHTYDFCQPFEEFFLDTEDGARLNAVHIKNSGKKGVVLYFHGNSGNVSHLYHVANRISNKGYDAVFVDYRTYGKSTGALSEEALNKDAQLFYDYALEHYKENEIIVYGRSFGTGIASRLAAKNAPCRLVLESPFYSAVDLGKHRFPFLPVSLLSRYRFPSHEYLKEVNCPIYIFHGTEDSVIPYDAAKRLYESIPGNAKEMFTIEGGGHNYLQASATFRQGIGEALR</sequence>
<keyword evidence="3" id="KW-0378">Hydrolase</keyword>
<dbReference type="EMBL" id="RBCJ01000002">
    <property type="protein sequence ID" value="RKN81026.1"/>
    <property type="molecule type" value="Genomic_DNA"/>
</dbReference>
<evidence type="ECO:0000256" key="1">
    <source>
        <dbReference type="SAM" id="Phobius"/>
    </source>
</evidence>
<comment type="caution">
    <text evidence="3">The sequence shown here is derived from an EMBL/GenBank/DDBJ whole genome shotgun (WGS) entry which is preliminary data.</text>
</comment>
<protein>
    <submittedName>
        <fullName evidence="3">Alpha/beta fold hydrolase</fullName>
    </submittedName>
</protein>
<feature type="domain" description="Serine aminopeptidase S33" evidence="2">
    <location>
        <begin position="71"/>
        <end position="175"/>
    </location>
</feature>
<dbReference type="InterPro" id="IPR022742">
    <property type="entry name" value="Hydrolase_4"/>
</dbReference>
<dbReference type="OrthoDB" id="9777090at2"/>
<organism evidence="3 4">
    <name type="scientific">Ulvibacterium marinum</name>
    <dbReference type="NCBI Taxonomy" id="2419782"/>
    <lineage>
        <taxon>Bacteria</taxon>
        <taxon>Pseudomonadati</taxon>
        <taxon>Bacteroidota</taxon>
        <taxon>Flavobacteriia</taxon>
        <taxon>Flavobacteriales</taxon>
        <taxon>Flavobacteriaceae</taxon>
        <taxon>Ulvibacterium</taxon>
    </lineage>
</organism>
<dbReference type="PANTHER" id="PTHR12277">
    <property type="entry name" value="ALPHA/BETA HYDROLASE DOMAIN-CONTAINING PROTEIN"/>
    <property type="match status" value="1"/>
</dbReference>
<name>A0A3B0CDM1_9FLAO</name>
<accession>A0A3B0CDM1</accession>
<dbReference type="InterPro" id="IPR029058">
    <property type="entry name" value="AB_hydrolase_fold"/>
</dbReference>
<feature type="domain" description="Serine aminopeptidase S33" evidence="2">
    <location>
        <begin position="203"/>
        <end position="250"/>
    </location>
</feature>
<keyword evidence="1" id="KW-0812">Transmembrane</keyword>
<dbReference type="SUPFAM" id="SSF53474">
    <property type="entry name" value="alpha/beta-Hydrolases"/>
    <property type="match status" value="1"/>
</dbReference>
<evidence type="ECO:0000313" key="4">
    <source>
        <dbReference type="Proteomes" id="UP000276603"/>
    </source>
</evidence>
<feature type="transmembrane region" description="Helical" evidence="1">
    <location>
        <begin position="7"/>
        <end position="25"/>
    </location>
</feature>